<evidence type="ECO:0000256" key="2">
    <source>
        <dbReference type="ARBA" id="ARBA00006375"/>
    </source>
</evidence>
<dbReference type="InterPro" id="IPR018108">
    <property type="entry name" value="MCP_transmembrane"/>
</dbReference>
<dbReference type="SUPFAM" id="SSF103506">
    <property type="entry name" value="Mitochondrial carrier"/>
    <property type="match status" value="1"/>
</dbReference>
<evidence type="ECO:0000256" key="11">
    <source>
        <dbReference type="RuleBase" id="RU000488"/>
    </source>
</evidence>
<reference evidence="13" key="2">
    <citation type="submission" date="2022-10" db="EMBL/GenBank/DDBJ databases">
        <authorList>
            <consortium name="ENA_rothamsted_submissions"/>
            <consortium name="culmorum"/>
            <person name="King R."/>
        </authorList>
    </citation>
    <scope>NUCLEOTIDE SEQUENCE</scope>
</reference>
<sequence length="356" mass="40380">MTNKLNGFDADDHRFRIRGYQQICSSVTGALITSLFMTPLDVVKTRLQVQDKLVLSNKCYLYCNGLMDHLCPCTTSTNIQKFNGTIDAFMKIGRNEGIYTLWSGLTPTLILALPTTVLYFVSYEQLRVRLKDIHMTRTKQNPDEYTMPLWIPLMAGSTARIFAVTVVNPLELIRTKMQSEKMSYSEVGAAFSKMLKQHGVRGLFKGLVPTIMRDTPFSAIYWTCYESFKKFHNTTHPDLVQSFIGGALAGTMAAIITCPFDVIKTHQQIEFGEKFLYTSNGIAGKRNQMSTTKQQIRNIYNTSGFRGFFAGIIPRLAKVAPACAIMISTYEYGKTFFHAYNVKRFYENHQDLNVIS</sequence>
<dbReference type="InterPro" id="IPR023395">
    <property type="entry name" value="MCP_dom_sf"/>
</dbReference>
<keyword evidence="5" id="KW-0677">Repeat</keyword>
<dbReference type="Pfam" id="PF00153">
    <property type="entry name" value="Mito_carr"/>
    <property type="match status" value="3"/>
</dbReference>
<keyword evidence="6" id="KW-0999">Mitochondrion inner membrane</keyword>
<reference evidence="13" key="1">
    <citation type="submission" date="2022-01" db="EMBL/GenBank/DDBJ databases">
        <authorList>
            <person name="King R."/>
        </authorList>
    </citation>
    <scope>NUCLEOTIDE SEQUENCE</scope>
</reference>
<dbReference type="PROSITE" id="PS50920">
    <property type="entry name" value="SOLCAR"/>
    <property type="match status" value="3"/>
</dbReference>
<dbReference type="PANTHER" id="PTHR45760">
    <property type="entry name" value="FI19922P1-RELATED"/>
    <property type="match status" value="1"/>
</dbReference>
<comment type="subcellular location">
    <subcellularLocation>
        <location evidence="1">Mitochondrion inner membrane</location>
        <topology evidence="1">Multi-pass membrane protein</topology>
    </subcellularLocation>
</comment>
<dbReference type="GO" id="GO:0005743">
    <property type="term" value="C:mitochondrial inner membrane"/>
    <property type="evidence" value="ECO:0007669"/>
    <property type="project" value="UniProtKB-SubCell"/>
</dbReference>
<feature type="repeat" description="Solcar" evidence="10">
    <location>
        <begin position="17"/>
        <end position="129"/>
    </location>
</feature>
<gene>
    <name evidence="13" type="ORF">CHIRRI_LOCUS4537</name>
</gene>
<dbReference type="EMBL" id="OU895877">
    <property type="protein sequence ID" value="CAG9801615.1"/>
    <property type="molecule type" value="Genomic_DNA"/>
</dbReference>
<keyword evidence="7 12" id="KW-1133">Transmembrane helix</keyword>
<dbReference type="PANTHER" id="PTHR45760:SF2">
    <property type="entry name" value="FI19922P1-RELATED"/>
    <property type="match status" value="1"/>
</dbReference>
<protein>
    <recommendedName>
        <fullName evidence="15">Solute carrier family 25 member 40</fullName>
    </recommendedName>
</protein>
<evidence type="ECO:0000256" key="6">
    <source>
        <dbReference type="ARBA" id="ARBA00022792"/>
    </source>
</evidence>
<proteinExistence type="inferred from homology"/>
<dbReference type="InterPro" id="IPR045315">
    <property type="entry name" value="Mtm1-like"/>
</dbReference>
<dbReference type="GO" id="GO:1990542">
    <property type="term" value="P:mitochondrial transmembrane transport"/>
    <property type="evidence" value="ECO:0007669"/>
    <property type="project" value="InterPro"/>
</dbReference>
<comment type="similarity">
    <text evidence="2 11">Belongs to the mitochondrial carrier (TC 2.A.29) family.</text>
</comment>
<dbReference type="AlphaFoldDB" id="A0A9N9WPV9"/>
<evidence type="ECO:0000256" key="9">
    <source>
        <dbReference type="ARBA" id="ARBA00023136"/>
    </source>
</evidence>
<feature type="transmembrane region" description="Helical" evidence="12">
    <location>
        <begin position="99"/>
        <end position="121"/>
    </location>
</feature>
<dbReference type="OrthoDB" id="1747031at2759"/>
<evidence type="ECO:0000313" key="13">
    <source>
        <dbReference type="EMBL" id="CAG9801615.1"/>
    </source>
</evidence>
<keyword evidence="14" id="KW-1185">Reference proteome</keyword>
<evidence type="ECO:0000313" key="14">
    <source>
        <dbReference type="Proteomes" id="UP001153620"/>
    </source>
</evidence>
<evidence type="ECO:0008006" key="15">
    <source>
        <dbReference type="Google" id="ProtNLM"/>
    </source>
</evidence>
<evidence type="ECO:0000256" key="10">
    <source>
        <dbReference type="PROSITE-ProRule" id="PRU00282"/>
    </source>
</evidence>
<keyword evidence="8" id="KW-0496">Mitochondrion</keyword>
<evidence type="ECO:0000256" key="5">
    <source>
        <dbReference type="ARBA" id="ARBA00022737"/>
    </source>
</evidence>
<keyword evidence="4 10" id="KW-0812">Transmembrane</keyword>
<keyword evidence="3 11" id="KW-0813">Transport</keyword>
<evidence type="ECO:0000256" key="12">
    <source>
        <dbReference type="SAM" id="Phobius"/>
    </source>
</evidence>
<keyword evidence="9 10" id="KW-0472">Membrane</keyword>
<evidence type="ECO:0000256" key="4">
    <source>
        <dbReference type="ARBA" id="ARBA00022692"/>
    </source>
</evidence>
<dbReference type="Proteomes" id="UP001153620">
    <property type="component" value="Chromosome 1"/>
</dbReference>
<organism evidence="13 14">
    <name type="scientific">Chironomus riparius</name>
    <dbReference type="NCBI Taxonomy" id="315576"/>
    <lineage>
        <taxon>Eukaryota</taxon>
        <taxon>Metazoa</taxon>
        <taxon>Ecdysozoa</taxon>
        <taxon>Arthropoda</taxon>
        <taxon>Hexapoda</taxon>
        <taxon>Insecta</taxon>
        <taxon>Pterygota</taxon>
        <taxon>Neoptera</taxon>
        <taxon>Endopterygota</taxon>
        <taxon>Diptera</taxon>
        <taxon>Nematocera</taxon>
        <taxon>Chironomoidea</taxon>
        <taxon>Chironomidae</taxon>
        <taxon>Chironominae</taxon>
        <taxon>Chironomus</taxon>
    </lineage>
</organism>
<dbReference type="Gene3D" id="1.50.40.10">
    <property type="entry name" value="Mitochondrial carrier domain"/>
    <property type="match status" value="1"/>
</dbReference>
<evidence type="ECO:0000256" key="1">
    <source>
        <dbReference type="ARBA" id="ARBA00004448"/>
    </source>
</evidence>
<name>A0A9N9WPV9_9DIPT</name>
<feature type="repeat" description="Solcar" evidence="10">
    <location>
        <begin position="237"/>
        <end position="336"/>
    </location>
</feature>
<feature type="repeat" description="Solcar" evidence="10">
    <location>
        <begin position="147"/>
        <end position="231"/>
    </location>
</feature>
<evidence type="ECO:0000256" key="3">
    <source>
        <dbReference type="ARBA" id="ARBA00022448"/>
    </source>
</evidence>
<evidence type="ECO:0000256" key="7">
    <source>
        <dbReference type="ARBA" id="ARBA00022989"/>
    </source>
</evidence>
<accession>A0A9N9WPV9</accession>
<evidence type="ECO:0000256" key="8">
    <source>
        <dbReference type="ARBA" id="ARBA00023128"/>
    </source>
</evidence>